<feature type="active site" description="Nucleophile" evidence="4">
    <location>
        <position position="8"/>
    </location>
</feature>
<dbReference type="PANTHER" id="PTHR11717">
    <property type="entry name" value="LOW MOLECULAR WEIGHT PROTEIN TYROSINE PHOSPHATASE"/>
    <property type="match status" value="1"/>
</dbReference>
<protein>
    <submittedName>
        <fullName evidence="6">Low molecular weight protein-tyrosine-phosphatase YwlE</fullName>
        <ecNumber evidence="6">3.1.3.48</ecNumber>
    </submittedName>
</protein>
<dbReference type="PRINTS" id="PR00719">
    <property type="entry name" value="LMWPTPASE"/>
</dbReference>
<dbReference type="GO" id="GO:0004725">
    <property type="term" value="F:protein tyrosine phosphatase activity"/>
    <property type="evidence" value="ECO:0007669"/>
    <property type="project" value="UniProtKB-EC"/>
</dbReference>
<dbReference type="Proteomes" id="UP000093694">
    <property type="component" value="Unassembled WGS sequence"/>
</dbReference>
<dbReference type="EMBL" id="LROR01000018">
    <property type="protein sequence ID" value="OBR97687.1"/>
    <property type="molecule type" value="Genomic_DNA"/>
</dbReference>
<feature type="domain" description="Phosphotyrosine protein phosphatase I" evidence="5">
    <location>
        <begin position="2"/>
        <end position="144"/>
    </location>
</feature>
<evidence type="ECO:0000256" key="2">
    <source>
        <dbReference type="ARBA" id="ARBA00022801"/>
    </source>
</evidence>
<dbReference type="PANTHER" id="PTHR11717:SF31">
    <property type="entry name" value="LOW MOLECULAR WEIGHT PROTEIN-TYROSINE-PHOSPHATASE ETP-RELATED"/>
    <property type="match status" value="1"/>
</dbReference>
<feature type="active site" description="Proton donor" evidence="4">
    <location>
        <position position="118"/>
    </location>
</feature>
<name>A0A166S710_9CLOT</name>
<dbReference type="EMBL" id="LITQ01000024">
    <property type="protein sequence ID" value="OAA91738.1"/>
    <property type="molecule type" value="Genomic_DNA"/>
</dbReference>
<evidence type="ECO:0000256" key="1">
    <source>
        <dbReference type="ARBA" id="ARBA00011063"/>
    </source>
</evidence>
<evidence type="ECO:0000313" key="6">
    <source>
        <dbReference type="EMBL" id="OAA91738.1"/>
    </source>
</evidence>
<keyword evidence="9" id="KW-1185">Reference proteome</keyword>
<evidence type="ECO:0000256" key="3">
    <source>
        <dbReference type="ARBA" id="ARBA00022912"/>
    </source>
</evidence>
<reference evidence="7 9" key="2">
    <citation type="journal article" date="2016" name="Front. Microbiol.">
        <title>Industrial Acetogenic Biocatalysts: A Comparative Metabolic and Genomic Analysis.</title>
        <authorList>
            <person name="Bengelsdorf F."/>
            <person name="Poehlein A."/>
            <person name="Sonja S."/>
            <person name="Erz C."/>
            <person name="Hummel T."/>
            <person name="Hoffmeister S."/>
            <person name="Daniel R."/>
            <person name="Durre P."/>
        </authorList>
    </citation>
    <scope>NUCLEOTIDE SEQUENCE [LARGE SCALE GENOMIC DNA]</scope>
    <source>
        <strain evidence="7 9">PTA-10522</strain>
    </source>
</reference>
<keyword evidence="3" id="KW-0904">Protein phosphatase</keyword>
<evidence type="ECO:0000313" key="8">
    <source>
        <dbReference type="Proteomes" id="UP000077384"/>
    </source>
</evidence>
<dbReference type="Gene3D" id="3.40.50.2300">
    <property type="match status" value="1"/>
</dbReference>
<proteinExistence type="inferred from homology"/>
<evidence type="ECO:0000256" key="4">
    <source>
        <dbReference type="PIRSR" id="PIRSR617867-1"/>
    </source>
</evidence>
<organism evidence="6 8">
    <name type="scientific">Clostridium coskatii</name>
    <dbReference type="NCBI Taxonomy" id="1705578"/>
    <lineage>
        <taxon>Bacteria</taxon>
        <taxon>Bacillati</taxon>
        <taxon>Bacillota</taxon>
        <taxon>Clostridia</taxon>
        <taxon>Eubacteriales</taxon>
        <taxon>Clostridiaceae</taxon>
        <taxon>Clostridium</taxon>
    </lineage>
</organism>
<sequence length="152" mass="17425">MKNILFVCTGNTCRSCMAEAIFNYLCDIEHIKAISAGVAVVEDSVTSKNSAVVVKQNINLDISSRKAVQINEDMIRKSMLVLTMTGYIRDIIKKGFPEFKNRIYTLNEFVSLDQDITDPFGKDIEEYRYTYKQLKNSILLLINKLKEDRDIN</sequence>
<evidence type="ECO:0000313" key="9">
    <source>
        <dbReference type="Proteomes" id="UP000093694"/>
    </source>
</evidence>
<feature type="active site" evidence="4">
    <location>
        <position position="14"/>
    </location>
</feature>
<dbReference type="RefSeq" id="WP_063601745.1">
    <property type="nucleotide sequence ID" value="NZ_LITQ01000024.1"/>
</dbReference>
<dbReference type="InterPro" id="IPR036196">
    <property type="entry name" value="Ptyr_pPase_sf"/>
</dbReference>
<comment type="caution">
    <text evidence="6">The sequence shown here is derived from an EMBL/GenBank/DDBJ whole genome shotgun (WGS) entry which is preliminary data.</text>
</comment>
<evidence type="ECO:0000259" key="5">
    <source>
        <dbReference type="SMART" id="SM00226"/>
    </source>
</evidence>
<dbReference type="SUPFAM" id="SSF52788">
    <property type="entry name" value="Phosphotyrosine protein phosphatases I"/>
    <property type="match status" value="1"/>
</dbReference>
<evidence type="ECO:0000313" key="7">
    <source>
        <dbReference type="EMBL" id="OBR97687.1"/>
    </source>
</evidence>
<comment type="similarity">
    <text evidence="1">Belongs to the low molecular weight phosphotyrosine protein phosphatase family.</text>
</comment>
<reference evidence="6 8" key="1">
    <citation type="journal article" date="2015" name="Biotechnol. Bioeng.">
        <title>Genome sequence and phenotypic characterization of Caulobacter segnis.</title>
        <authorList>
            <person name="Patel S."/>
            <person name="Fletcher B."/>
            <person name="Scott D.C."/>
            <person name="Ely B."/>
        </authorList>
    </citation>
    <scope>NUCLEOTIDE SEQUENCE [LARGE SCALE GENOMIC DNA]</scope>
    <source>
        <strain evidence="6 8">PS02</strain>
    </source>
</reference>
<dbReference type="InterPro" id="IPR050438">
    <property type="entry name" value="LMW_PTPase"/>
</dbReference>
<dbReference type="EC" id="3.1.3.48" evidence="6"/>
<dbReference type="InterPro" id="IPR023485">
    <property type="entry name" value="Ptyr_pPase"/>
</dbReference>
<dbReference type="Pfam" id="PF01451">
    <property type="entry name" value="LMWPc"/>
    <property type="match status" value="1"/>
</dbReference>
<dbReference type="AlphaFoldDB" id="A0A166S710"/>
<dbReference type="CDD" id="cd16344">
    <property type="entry name" value="LMWPAP"/>
    <property type="match status" value="1"/>
</dbReference>
<dbReference type="InterPro" id="IPR017867">
    <property type="entry name" value="Tyr_phospatase_low_mol_wt"/>
</dbReference>
<dbReference type="Proteomes" id="UP000077384">
    <property type="component" value="Unassembled WGS sequence"/>
</dbReference>
<accession>A0A166S710</accession>
<dbReference type="PATRIC" id="fig|1705578.3.peg.1879"/>
<gene>
    <name evidence="6" type="primary">ywlE</name>
    <name evidence="7" type="ORF">CLCOS_01570</name>
    <name evidence="6" type="ORF">WX73_01623</name>
</gene>
<dbReference type="SMART" id="SM00226">
    <property type="entry name" value="LMWPc"/>
    <property type="match status" value="1"/>
</dbReference>
<keyword evidence="2 6" id="KW-0378">Hydrolase</keyword>